<keyword evidence="6" id="KW-0297">G-protein coupled receptor</keyword>
<keyword evidence="8" id="KW-0675">Receptor</keyword>
<dbReference type="InterPro" id="IPR043458">
    <property type="entry name" value="GPR158/179"/>
</dbReference>
<keyword evidence="7 13" id="KW-0472">Membrane</keyword>
<feature type="compositionally biased region" description="Low complexity" evidence="12">
    <location>
        <begin position="360"/>
        <end position="383"/>
    </location>
</feature>
<feature type="region of interest" description="Disordered" evidence="12">
    <location>
        <begin position="360"/>
        <end position="407"/>
    </location>
</feature>
<comment type="similarity">
    <text evidence="2">Belongs to the G-protein coupled receptor 3 family.</text>
</comment>
<comment type="caution">
    <text evidence="15">The sequence shown here is derived from an EMBL/GenBank/DDBJ whole genome shotgun (WGS) entry which is preliminary data.</text>
</comment>
<evidence type="ECO:0000256" key="6">
    <source>
        <dbReference type="ARBA" id="ARBA00023040"/>
    </source>
</evidence>
<dbReference type="PANTHER" id="PTHR32546:SF16">
    <property type="entry name" value="G-PROTEIN COUPLED RECEPTOR CG31760-RELATED"/>
    <property type="match status" value="1"/>
</dbReference>
<sequence>RCLLLSISLGCILCTLCLVLYVYHNRKLKVFKVASPIFLSITLLGCALMYSEMGAIFPILDMYSCVATKWSRHLGFCITYTALLMKTWRVSLTYRVKSAHKVKLTDKQLLQWMFPILLVMLIYLGTWTVSDPPQAQQIKDNDGLIFKQCSFNWWDHSLALGEVLFLSWGIRVCYSVRNAESLFNEARLISFAIYNIAVVNIAMVAFHVFLFPRAGPDIKYLLGFVRTQLSTSVTIGLVFAPKVVRVLRGEGDQWDSRSRSRAVAASFSINGIGLVKEETADLYQENEELKEEIQKLAGQIEFMKIVSMEVNNRHIRPKAGGYFAVNTSGLCTLSSGGNLTPGTVHNSNGGGVSLVVSSCGGSLGGDQPPSTSAIAAPATPQPSGSQEPRCSPQPPNTPVSGQRTENV</sequence>
<evidence type="ECO:0000256" key="11">
    <source>
        <dbReference type="SAM" id="Coils"/>
    </source>
</evidence>
<dbReference type="Proteomes" id="UP001558652">
    <property type="component" value="Unassembled WGS sequence"/>
</dbReference>
<keyword evidence="3" id="KW-1003">Cell membrane</keyword>
<dbReference type="InterPro" id="IPR000337">
    <property type="entry name" value="GPCR_3"/>
</dbReference>
<dbReference type="GO" id="GO:0004930">
    <property type="term" value="F:G protein-coupled receptor activity"/>
    <property type="evidence" value="ECO:0007669"/>
    <property type="project" value="UniProtKB-KW"/>
</dbReference>
<proteinExistence type="inferred from homology"/>
<reference evidence="15 16" key="1">
    <citation type="submission" date="2024-07" db="EMBL/GenBank/DDBJ databases">
        <title>Chromosome-level genome assembly of the water stick insect Ranatra chinensis (Heteroptera: Nepidae).</title>
        <authorList>
            <person name="Liu X."/>
        </authorList>
    </citation>
    <scope>NUCLEOTIDE SEQUENCE [LARGE SCALE GENOMIC DNA]</scope>
    <source>
        <strain evidence="15">Cailab_2021Rc</strain>
        <tissue evidence="15">Muscle</tissue>
    </source>
</reference>
<evidence type="ECO:0000256" key="2">
    <source>
        <dbReference type="ARBA" id="ARBA00007242"/>
    </source>
</evidence>
<dbReference type="InterPro" id="IPR017978">
    <property type="entry name" value="GPCR_3_C"/>
</dbReference>
<evidence type="ECO:0000256" key="3">
    <source>
        <dbReference type="ARBA" id="ARBA00022475"/>
    </source>
</evidence>
<feature type="transmembrane region" description="Helical" evidence="13">
    <location>
        <begin position="6"/>
        <end position="23"/>
    </location>
</feature>
<feature type="transmembrane region" description="Helical" evidence="13">
    <location>
        <begin position="70"/>
        <end position="88"/>
    </location>
</feature>
<keyword evidence="5 13" id="KW-1133">Transmembrane helix</keyword>
<evidence type="ECO:0000256" key="5">
    <source>
        <dbReference type="ARBA" id="ARBA00022989"/>
    </source>
</evidence>
<dbReference type="EMBL" id="JBFDAA010000019">
    <property type="protein sequence ID" value="KAL1115882.1"/>
    <property type="molecule type" value="Genomic_DNA"/>
</dbReference>
<feature type="transmembrane region" description="Helical" evidence="13">
    <location>
        <begin position="158"/>
        <end position="176"/>
    </location>
</feature>
<evidence type="ECO:0000259" key="14">
    <source>
        <dbReference type="PROSITE" id="PS50259"/>
    </source>
</evidence>
<evidence type="ECO:0000256" key="9">
    <source>
        <dbReference type="ARBA" id="ARBA00023180"/>
    </source>
</evidence>
<dbReference type="Pfam" id="PF00003">
    <property type="entry name" value="7tm_3"/>
    <property type="match status" value="1"/>
</dbReference>
<keyword evidence="11" id="KW-0175">Coiled coil</keyword>
<dbReference type="PROSITE" id="PS50259">
    <property type="entry name" value="G_PROTEIN_RECEP_F3_4"/>
    <property type="match status" value="1"/>
</dbReference>
<feature type="compositionally biased region" description="Polar residues" evidence="12">
    <location>
        <begin position="398"/>
        <end position="407"/>
    </location>
</feature>
<keyword evidence="9" id="KW-0325">Glycoprotein</keyword>
<name>A0ABD0XX94_9HEMI</name>
<keyword evidence="16" id="KW-1185">Reference proteome</keyword>
<evidence type="ECO:0000256" key="13">
    <source>
        <dbReference type="SAM" id="Phobius"/>
    </source>
</evidence>
<evidence type="ECO:0000256" key="8">
    <source>
        <dbReference type="ARBA" id="ARBA00023170"/>
    </source>
</evidence>
<feature type="coiled-coil region" evidence="11">
    <location>
        <begin position="272"/>
        <end position="306"/>
    </location>
</feature>
<dbReference type="AlphaFoldDB" id="A0ABD0XX94"/>
<feature type="domain" description="G-protein coupled receptors family 3 profile" evidence="14">
    <location>
        <begin position="1"/>
        <end position="247"/>
    </location>
</feature>
<protein>
    <recommendedName>
        <fullName evidence="14">G-protein coupled receptors family 3 profile domain-containing protein</fullName>
    </recommendedName>
</protein>
<evidence type="ECO:0000256" key="7">
    <source>
        <dbReference type="ARBA" id="ARBA00023136"/>
    </source>
</evidence>
<feature type="transmembrane region" description="Helical" evidence="13">
    <location>
        <begin position="109"/>
        <end position="129"/>
    </location>
</feature>
<evidence type="ECO:0000256" key="1">
    <source>
        <dbReference type="ARBA" id="ARBA00004651"/>
    </source>
</evidence>
<gene>
    <name evidence="15" type="ORF">AAG570_006171</name>
</gene>
<dbReference type="PANTHER" id="PTHR32546">
    <property type="entry name" value="G-PROTEIN COUPLED RECEPTOR 158-RELATED"/>
    <property type="match status" value="1"/>
</dbReference>
<evidence type="ECO:0000313" key="15">
    <source>
        <dbReference type="EMBL" id="KAL1115882.1"/>
    </source>
</evidence>
<evidence type="ECO:0000256" key="4">
    <source>
        <dbReference type="ARBA" id="ARBA00022692"/>
    </source>
</evidence>
<evidence type="ECO:0000256" key="12">
    <source>
        <dbReference type="SAM" id="MobiDB-lite"/>
    </source>
</evidence>
<organism evidence="15 16">
    <name type="scientific">Ranatra chinensis</name>
    <dbReference type="NCBI Taxonomy" id="642074"/>
    <lineage>
        <taxon>Eukaryota</taxon>
        <taxon>Metazoa</taxon>
        <taxon>Ecdysozoa</taxon>
        <taxon>Arthropoda</taxon>
        <taxon>Hexapoda</taxon>
        <taxon>Insecta</taxon>
        <taxon>Pterygota</taxon>
        <taxon>Neoptera</taxon>
        <taxon>Paraneoptera</taxon>
        <taxon>Hemiptera</taxon>
        <taxon>Heteroptera</taxon>
        <taxon>Panheteroptera</taxon>
        <taxon>Nepomorpha</taxon>
        <taxon>Nepidae</taxon>
        <taxon>Ranatrinae</taxon>
        <taxon>Ranatra</taxon>
    </lineage>
</organism>
<keyword evidence="10" id="KW-0807">Transducer</keyword>
<dbReference type="GO" id="GO:0005886">
    <property type="term" value="C:plasma membrane"/>
    <property type="evidence" value="ECO:0007669"/>
    <property type="project" value="UniProtKB-SubCell"/>
</dbReference>
<feature type="transmembrane region" description="Helical" evidence="13">
    <location>
        <begin position="30"/>
        <end position="50"/>
    </location>
</feature>
<keyword evidence="4 13" id="KW-0812">Transmembrane</keyword>
<dbReference type="CDD" id="cd15293">
    <property type="entry name" value="7tmC_GPR158-like"/>
    <property type="match status" value="1"/>
</dbReference>
<comment type="subcellular location">
    <subcellularLocation>
        <location evidence="1">Cell membrane</location>
        <topology evidence="1">Multi-pass membrane protein</topology>
    </subcellularLocation>
</comment>
<evidence type="ECO:0000313" key="16">
    <source>
        <dbReference type="Proteomes" id="UP001558652"/>
    </source>
</evidence>
<feature type="transmembrane region" description="Helical" evidence="13">
    <location>
        <begin position="188"/>
        <end position="209"/>
    </location>
</feature>
<evidence type="ECO:0000256" key="10">
    <source>
        <dbReference type="ARBA" id="ARBA00023224"/>
    </source>
</evidence>
<dbReference type="PRINTS" id="PR00248">
    <property type="entry name" value="GPCRMGR"/>
</dbReference>
<feature type="non-terminal residue" evidence="15">
    <location>
        <position position="1"/>
    </location>
</feature>
<accession>A0ABD0XX94</accession>